<dbReference type="Gene3D" id="2.40.10.240">
    <property type="entry name" value="QueA-like"/>
    <property type="match status" value="1"/>
</dbReference>
<comment type="subcellular location">
    <subcellularLocation>
        <location evidence="5">Cytoplasm</location>
    </subcellularLocation>
</comment>
<comment type="subunit">
    <text evidence="5">Monomer.</text>
</comment>
<comment type="similarity">
    <text evidence="5">Belongs to the QueA family.</text>
</comment>
<comment type="catalytic activity">
    <reaction evidence="5">
        <text>7-aminomethyl-7-carbaguanosine(34) in tRNA + S-adenosyl-L-methionine = epoxyqueuosine(34) in tRNA + adenine + L-methionine + 2 H(+)</text>
        <dbReference type="Rhea" id="RHEA:32155"/>
        <dbReference type="Rhea" id="RHEA-COMP:10342"/>
        <dbReference type="Rhea" id="RHEA-COMP:18582"/>
        <dbReference type="ChEBI" id="CHEBI:15378"/>
        <dbReference type="ChEBI" id="CHEBI:16708"/>
        <dbReference type="ChEBI" id="CHEBI:57844"/>
        <dbReference type="ChEBI" id="CHEBI:59789"/>
        <dbReference type="ChEBI" id="CHEBI:82833"/>
        <dbReference type="ChEBI" id="CHEBI:194443"/>
        <dbReference type="EC" id="2.4.99.17"/>
    </reaction>
</comment>
<accession>A0ABW5QR32</accession>
<dbReference type="InterPro" id="IPR036100">
    <property type="entry name" value="QueA_sf"/>
</dbReference>
<evidence type="ECO:0000313" key="6">
    <source>
        <dbReference type="EMBL" id="MFD2658751.1"/>
    </source>
</evidence>
<dbReference type="EMBL" id="JBHUMY010000001">
    <property type="protein sequence ID" value="MFD2658751.1"/>
    <property type="molecule type" value="Genomic_DNA"/>
</dbReference>
<keyword evidence="6" id="KW-0328">Glycosyltransferase</keyword>
<dbReference type="InterPro" id="IPR003699">
    <property type="entry name" value="QueA"/>
</dbReference>
<dbReference type="SUPFAM" id="SSF111337">
    <property type="entry name" value="QueA-like"/>
    <property type="match status" value="1"/>
</dbReference>
<dbReference type="GO" id="GO:0051075">
    <property type="term" value="F:S-adenosylmethionine:tRNA ribosyltransferase-isomerase activity"/>
    <property type="evidence" value="ECO:0007669"/>
    <property type="project" value="UniProtKB-EC"/>
</dbReference>
<keyword evidence="3 5" id="KW-0949">S-adenosyl-L-methionine</keyword>
<dbReference type="Gene3D" id="3.40.1780.10">
    <property type="entry name" value="QueA-like"/>
    <property type="match status" value="1"/>
</dbReference>
<comment type="caution">
    <text evidence="6">The sequence shown here is derived from an EMBL/GenBank/DDBJ whole genome shotgun (WGS) entry which is preliminary data.</text>
</comment>
<protein>
    <recommendedName>
        <fullName evidence="5">S-adenosylmethionine:tRNA ribosyltransferase-isomerase</fullName>
        <ecNumber evidence="5">2.4.99.17</ecNumber>
    </recommendedName>
    <alternativeName>
        <fullName evidence="5">Queuosine biosynthesis protein QueA</fullName>
    </alternativeName>
</protein>
<dbReference type="PANTHER" id="PTHR30307:SF0">
    <property type="entry name" value="S-ADENOSYLMETHIONINE:TRNA RIBOSYLTRANSFERASE-ISOMERASE"/>
    <property type="match status" value="1"/>
</dbReference>
<name>A0ABW5QR32_9BACL</name>
<dbReference type="InterPro" id="IPR042118">
    <property type="entry name" value="QueA_dom1"/>
</dbReference>
<evidence type="ECO:0000256" key="1">
    <source>
        <dbReference type="ARBA" id="ARBA00022490"/>
    </source>
</evidence>
<evidence type="ECO:0000256" key="3">
    <source>
        <dbReference type="ARBA" id="ARBA00022691"/>
    </source>
</evidence>
<dbReference type="Proteomes" id="UP001597493">
    <property type="component" value="Unassembled WGS sequence"/>
</dbReference>
<sequence length="352" mass="39698">MNVDLFDFDLPERLIAQMPLSNRTGSRLLALNRETGSIEHRMFTDLEHYIAPGDVLILNDTKVIPARLIGMKADTGAKAELLLLKQLDNDRWETLAKPAKRLKKGTEIWFGDRGDGTPLLKAVVEEEADMGGRTIRFVYEGIFQELLDRLGEMPLPPYIKERLEERDRYQTVYAKRQGSAAAPTAGLHFTEEYLRKLRDKGVIIAYLTLHVGLGTFRPMSSETVEEHTMHSEYYELSAETAAIIREAKERGSKIVAVGTTSARTLETVASEAAEAGRPVGESSGWTDIFIYPGYEFKLVDCLLTNFHLPKSTLIMLVSALAGRELIMKAYAEAVEREYRFFSFGDAMFIYKN</sequence>
<evidence type="ECO:0000256" key="5">
    <source>
        <dbReference type="HAMAP-Rule" id="MF_00113"/>
    </source>
</evidence>
<proteinExistence type="inferred from homology"/>
<comment type="pathway">
    <text evidence="5">tRNA modification; tRNA-queuosine biosynthesis.</text>
</comment>
<evidence type="ECO:0000256" key="4">
    <source>
        <dbReference type="ARBA" id="ARBA00022785"/>
    </source>
</evidence>
<gene>
    <name evidence="5 6" type="primary">queA</name>
    <name evidence="6" type="ORF">ACFSW5_00555</name>
</gene>
<keyword evidence="7" id="KW-1185">Reference proteome</keyword>
<dbReference type="NCBIfam" id="TIGR00113">
    <property type="entry name" value="queA"/>
    <property type="match status" value="1"/>
</dbReference>
<dbReference type="NCBIfam" id="NF001140">
    <property type="entry name" value="PRK00147.1"/>
    <property type="match status" value="1"/>
</dbReference>
<dbReference type="PANTHER" id="PTHR30307">
    <property type="entry name" value="S-ADENOSYLMETHIONINE:TRNA RIBOSYLTRANSFERASE-ISOMERASE"/>
    <property type="match status" value="1"/>
</dbReference>
<comment type="function">
    <text evidence="5">Transfers and isomerizes the ribose moiety from AdoMet to the 7-aminomethyl group of 7-deazaguanine (preQ1-tRNA) to give epoxyqueuosine (oQ-tRNA).</text>
</comment>
<dbReference type="Pfam" id="PF02547">
    <property type="entry name" value="Queuosine_synth"/>
    <property type="match status" value="1"/>
</dbReference>
<dbReference type="RefSeq" id="WP_379268591.1">
    <property type="nucleotide sequence ID" value="NZ_JBHUGT010000026.1"/>
</dbReference>
<organism evidence="6 7">
    <name type="scientific">Paenibacillus thailandensis</name>
    <dbReference type="NCBI Taxonomy" id="393250"/>
    <lineage>
        <taxon>Bacteria</taxon>
        <taxon>Bacillati</taxon>
        <taxon>Bacillota</taxon>
        <taxon>Bacilli</taxon>
        <taxon>Bacillales</taxon>
        <taxon>Paenibacillaceae</taxon>
        <taxon>Paenibacillus</taxon>
    </lineage>
</organism>
<keyword evidence="1 5" id="KW-0963">Cytoplasm</keyword>
<dbReference type="EC" id="2.4.99.17" evidence="5"/>
<evidence type="ECO:0000313" key="7">
    <source>
        <dbReference type="Proteomes" id="UP001597493"/>
    </source>
</evidence>
<evidence type="ECO:0000256" key="2">
    <source>
        <dbReference type="ARBA" id="ARBA00022679"/>
    </source>
</evidence>
<dbReference type="HAMAP" id="MF_00113">
    <property type="entry name" value="QueA"/>
    <property type="match status" value="1"/>
</dbReference>
<dbReference type="InterPro" id="IPR042119">
    <property type="entry name" value="QueA_dom2"/>
</dbReference>
<keyword evidence="4 5" id="KW-0671">Queuosine biosynthesis</keyword>
<reference evidence="7" key="1">
    <citation type="journal article" date="2019" name="Int. J. Syst. Evol. Microbiol.">
        <title>The Global Catalogue of Microorganisms (GCM) 10K type strain sequencing project: providing services to taxonomists for standard genome sequencing and annotation.</title>
        <authorList>
            <consortium name="The Broad Institute Genomics Platform"/>
            <consortium name="The Broad Institute Genome Sequencing Center for Infectious Disease"/>
            <person name="Wu L."/>
            <person name="Ma J."/>
        </authorList>
    </citation>
    <scope>NUCLEOTIDE SEQUENCE [LARGE SCALE GENOMIC DNA]</scope>
    <source>
        <strain evidence="7">TISTR 1827</strain>
    </source>
</reference>
<keyword evidence="2 5" id="KW-0808">Transferase</keyword>